<accession>A0A0A8ZDI8</accession>
<protein>
    <submittedName>
        <fullName evidence="1">Uncharacterized protein</fullName>
    </submittedName>
</protein>
<evidence type="ECO:0000313" key="1">
    <source>
        <dbReference type="EMBL" id="JAD32937.1"/>
    </source>
</evidence>
<organism evidence="1">
    <name type="scientific">Arundo donax</name>
    <name type="common">Giant reed</name>
    <name type="synonym">Donax arundinaceus</name>
    <dbReference type="NCBI Taxonomy" id="35708"/>
    <lineage>
        <taxon>Eukaryota</taxon>
        <taxon>Viridiplantae</taxon>
        <taxon>Streptophyta</taxon>
        <taxon>Embryophyta</taxon>
        <taxon>Tracheophyta</taxon>
        <taxon>Spermatophyta</taxon>
        <taxon>Magnoliopsida</taxon>
        <taxon>Liliopsida</taxon>
        <taxon>Poales</taxon>
        <taxon>Poaceae</taxon>
        <taxon>PACMAD clade</taxon>
        <taxon>Arundinoideae</taxon>
        <taxon>Arundineae</taxon>
        <taxon>Arundo</taxon>
    </lineage>
</organism>
<proteinExistence type="predicted"/>
<dbReference type="AlphaFoldDB" id="A0A0A8ZDI8"/>
<reference evidence="1" key="2">
    <citation type="journal article" date="2015" name="Data Brief">
        <title>Shoot transcriptome of the giant reed, Arundo donax.</title>
        <authorList>
            <person name="Barrero R.A."/>
            <person name="Guerrero F.D."/>
            <person name="Moolhuijzen P."/>
            <person name="Goolsby J.A."/>
            <person name="Tidwell J."/>
            <person name="Bellgard S.E."/>
            <person name="Bellgard M.I."/>
        </authorList>
    </citation>
    <scope>NUCLEOTIDE SEQUENCE</scope>
    <source>
        <tissue evidence="1">Shoot tissue taken approximately 20 cm above the soil surface</tissue>
    </source>
</reference>
<sequence>MLTTVWKIPCGIHQQRISYTGMKLQMVVHFPVNA</sequence>
<name>A0A0A8ZDI8_ARUDO</name>
<dbReference type="EMBL" id="GBRH01264958">
    <property type="protein sequence ID" value="JAD32937.1"/>
    <property type="molecule type" value="Transcribed_RNA"/>
</dbReference>
<reference evidence="1" key="1">
    <citation type="submission" date="2014-09" db="EMBL/GenBank/DDBJ databases">
        <authorList>
            <person name="Magalhaes I.L.F."/>
            <person name="Oliveira U."/>
            <person name="Santos F.R."/>
            <person name="Vidigal T.H.D.A."/>
            <person name="Brescovit A.D."/>
            <person name="Santos A.J."/>
        </authorList>
    </citation>
    <scope>NUCLEOTIDE SEQUENCE</scope>
    <source>
        <tissue evidence="1">Shoot tissue taken approximately 20 cm above the soil surface</tissue>
    </source>
</reference>